<organism evidence="1 2">
    <name type="scientific">Pseudohalioglobus lutimaris</name>
    <dbReference type="NCBI Taxonomy" id="1737061"/>
    <lineage>
        <taxon>Bacteria</taxon>
        <taxon>Pseudomonadati</taxon>
        <taxon>Pseudomonadota</taxon>
        <taxon>Gammaproteobacteria</taxon>
        <taxon>Cellvibrionales</taxon>
        <taxon>Halieaceae</taxon>
        <taxon>Pseudohalioglobus</taxon>
    </lineage>
</organism>
<evidence type="ECO:0000313" key="2">
    <source>
        <dbReference type="Proteomes" id="UP000235005"/>
    </source>
</evidence>
<dbReference type="RefSeq" id="WP_101518582.1">
    <property type="nucleotide sequence ID" value="NZ_PKUS01000023.1"/>
</dbReference>
<accession>A0A2N5WZY3</accession>
<comment type="caution">
    <text evidence="1">The sequence shown here is derived from an EMBL/GenBank/DDBJ whole genome shotgun (WGS) entry which is preliminary data.</text>
</comment>
<dbReference type="EMBL" id="PKUS01000023">
    <property type="protein sequence ID" value="PLW67815.1"/>
    <property type="molecule type" value="Genomic_DNA"/>
</dbReference>
<gene>
    <name evidence="1" type="ORF">C0039_15465</name>
</gene>
<reference evidence="1 2" key="1">
    <citation type="submission" date="2018-01" db="EMBL/GenBank/DDBJ databases">
        <title>The draft genome sequence of Halioglobus lutimaris HF004.</title>
        <authorList>
            <person name="Du Z.-J."/>
            <person name="Shi M.-J."/>
        </authorList>
    </citation>
    <scope>NUCLEOTIDE SEQUENCE [LARGE SCALE GENOMIC DNA]</scope>
    <source>
        <strain evidence="1 2">HF004</strain>
    </source>
</reference>
<evidence type="ECO:0008006" key="3">
    <source>
        <dbReference type="Google" id="ProtNLM"/>
    </source>
</evidence>
<dbReference type="AlphaFoldDB" id="A0A2N5WZY3"/>
<proteinExistence type="predicted"/>
<dbReference type="Proteomes" id="UP000235005">
    <property type="component" value="Unassembled WGS sequence"/>
</dbReference>
<keyword evidence="2" id="KW-1185">Reference proteome</keyword>
<evidence type="ECO:0000313" key="1">
    <source>
        <dbReference type="EMBL" id="PLW67815.1"/>
    </source>
</evidence>
<name>A0A2N5WZY3_9GAMM</name>
<protein>
    <recommendedName>
        <fullName evidence="3">AttH domain-containing protein</fullName>
    </recommendedName>
</protein>
<sequence length="396" mass="44449">MDNKTTLLFDQSPHLLLDFTKRMPTGKHQDPGWSEGVWTSIARKDGTIQIGFGMTLDKHTGLGEGYAGVLSNQNQHILRTSGELQNNGHHLEVGRLSYGISESTDQVEFVLCDSESSTVPISFDLKFQPTLPRHFEDKQLLRGVVSEQIVSEAIRYHQAGHVMGDLSVDGVQHSLNSQEWFALRGHYFGFRPDIGRVPPKVRDESITPNQSSTYLQLWCVMELLGPDESPFAFHFYLITTQERCIHSAASVYQSDGTQRRSKRVCPALHYDDSTRQPIGGSIKFEFEAQETITVEVDRVLDGPGFHLGVGLDTERDHRTTENEQHIRSTSANLLEEWGSSVNAPHSQHELLVYQLSDTVITATQGEAKGFGILQSVAYGVWPQFGLTNNRIYECFD</sequence>